<feature type="transmembrane region" description="Helical" evidence="7">
    <location>
        <begin position="403"/>
        <end position="421"/>
    </location>
</feature>
<proteinExistence type="inferred from homology"/>
<name>A0A137PF21_CONC2</name>
<dbReference type="NCBIfam" id="TIGR00728">
    <property type="entry name" value="OPT_sfam"/>
    <property type="match status" value="1"/>
</dbReference>
<organism evidence="8 9">
    <name type="scientific">Conidiobolus coronatus (strain ATCC 28846 / CBS 209.66 / NRRL 28638)</name>
    <name type="common">Delacroixia coronata</name>
    <dbReference type="NCBI Taxonomy" id="796925"/>
    <lineage>
        <taxon>Eukaryota</taxon>
        <taxon>Fungi</taxon>
        <taxon>Fungi incertae sedis</taxon>
        <taxon>Zoopagomycota</taxon>
        <taxon>Entomophthoromycotina</taxon>
        <taxon>Entomophthoromycetes</taxon>
        <taxon>Entomophthorales</taxon>
        <taxon>Ancylistaceae</taxon>
        <taxon>Conidiobolus</taxon>
    </lineage>
</organism>
<evidence type="ECO:0000256" key="3">
    <source>
        <dbReference type="ARBA" id="ARBA00022448"/>
    </source>
</evidence>
<dbReference type="GO" id="GO:0000329">
    <property type="term" value="C:fungal-type vacuole membrane"/>
    <property type="evidence" value="ECO:0007669"/>
    <property type="project" value="TreeGrafter"/>
</dbReference>
<dbReference type="GO" id="GO:0035673">
    <property type="term" value="F:oligopeptide transmembrane transporter activity"/>
    <property type="evidence" value="ECO:0007669"/>
    <property type="project" value="InterPro"/>
</dbReference>
<dbReference type="EMBL" id="KQ964434">
    <property type="protein sequence ID" value="KXN73604.1"/>
    <property type="molecule type" value="Genomic_DNA"/>
</dbReference>
<keyword evidence="6 7" id="KW-0472">Membrane</keyword>
<comment type="subcellular location">
    <subcellularLocation>
        <location evidence="1">Membrane</location>
        <topology evidence="1">Multi-pass membrane protein</topology>
    </subcellularLocation>
</comment>
<feature type="transmembrane region" description="Helical" evidence="7">
    <location>
        <begin position="74"/>
        <end position="91"/>
    </location>
</feature>
<feature type="transmembrane region" description="Helical" evidence="7">
    <location>
        <begin position="112"/>
        <end position="136"/>
    </location>
</feature>
<dbReference type="InterPro" id="IPR004813">
    <property type="entry name" value="OPT"/>
</dbReference>
<dbReference type="InterPro" id="IPR045035">
    <property type="entry name" value="YSL-like"/>
</dbReference>
<keyword evidence="3" id="KW-0813">Transport</keyword>
<dbReference type="AlphaFoldDB" id="A0A137PF21"/>
<gene>
    <name evidence="8" type="ORF">CONCODRAFT_3420</name>
</gene>
<dbReference type="OrthoDB" id="77405at2759"/>
<feature type="transmembrane region" description="Helical" evidence="7">
    <location>
        <begin position="214"/>
        <end position="236"/>
    </location>
</feature>
<dbReference type="Proteomes" id="UP000070444">
    <property type="component" value="Unassembled WGS sequence"/>
</dbReference>
<feature type="transmembrane region" description="Helical" evidence="7">
    <location>
        <begin position="47"/>
        <end position="68"/>
    </location>
</feature>
<dbReference type="OMA" id="ENWGWYI"/>
<keyword evidence="5 7" id="KW-1133">Transmembrane helix</keyword>
<reference evidence="8 9" key="1">
    <citation type="journal article" date="2015" name="Genome Biol. Evol.">
        <title>Phylogenomic analyses indicate that early fungi evolved digesting cell walls of algal ancestors of land plants.</title>
        <authorList>
            <person name="Chang Y."/>
            <person name="Wang S."/>
            <person name="Sekimoto S."/>
            <person name="Aerts A.L."/>
            <person name="Choi C."/>
            <person name="Clum A."/>
            <person name="LaButti K.M."/>
            <person name="Lindquist E.A."/>
            <person name="Yee Ngan C."/>
            <person name="Ohm R.A."/>
            <person name="Salamov A.A."/>
            <person name="Grigoriev I.V."/>
            <person name="Spatafora J.W."/>
            <person name="Berbee M.L."/>
        </authorList>
    </citation>
    <scope>NUCLEOTIDE SEQUENCE [LARGE SCALE GENOMIC DNA]</scope>
    <source>
        <strain evidence="8 9">NRRL 28638</strain>
    </source>
</reference>
<dbReference type="STRING" id="796925.A0A137PF21"/>
<evidence type="ECO:0000256" key="2">
    <source>
        <dbReference type="ARBA" id="ARBA00008807"/>
    </source>
</evidence>
<evidence type="ECO:0000313" key="8">
    <source>
        <dbReference type="EMBL" id="KXN73604.1"/>
    </source>
</evidence>
<evidence type="ECO:0008006" key="10">
    <source>
        <dbReference type="Google" id="ProtNLM"/>
    </source>
</evidence>
<dbReference type="Pfam" id="PF03169">
    <property type="entry name" value="OPT"/>
    <property type="match status" value="2"/>
</dbReference>
<dbReference type="PANTHER" id="PTHR31645:SF3">
    <property type="entry name" value="OLIGOPEPTIDE TRANSPORTER"/>
    <property type="match status" value="1"/>
</dbReference>
<feature type="non-terminal residue" evidence="8">
    <location>
        <position position="513"/>
    </location>
</feature>
<evidence type="ECO:0000256" key="7">
    <source>
        <dbReference type="SAM" id="Phobius"/>
    </source>
</evidence>
<evidence type="ECO:0000313" key="9">
    <source>
        <dbReference type="Proteomes" id="UP000070444"/>
    </source>
</evidence>
<feature type="transmembrane region" description="Helical" evidence="7">
    <location>
        <begin position="494"/>
        <end position="512"/>
    </location>
</feature>
<comment type="similarity">
    <text evidence="2">Belongs to the oligopeptide OPT transporter family.</text>
</comment>
<evidence type="ECO:0000256" key="6">
    <source>
        <dbReference type="ARBA" id="ARBA00023136"/>
    </source>
</evidence>
<feature type="transmembrane region" description="Helical" evidence="7">
    <location>
        <begin position="151"/>
        <end position="169"/>
    </location>
</feature>
<evidence type="ECO:0000256" key="4">
    <source>
        <dbReference type="ARBA" id="ARBA00022692"/>
    </source>
</evidence>
<evidence type="ECO:0000256" key="5">
    <source>
        <dbReference type="ARBA" id="ARBA00022989"/>
    </source>
</evidence>
<evidence type="ECO:0000256" key="1">
    <source>
        <dbReference type="ARBA" id="ARBA00004141"/>
    </source>
</evidence>
<feature type="transmembrane region" description="Helical" evidence="7">
    <location>
        <begin position="281"/>
        <end position="302"/>
    </location>
</feature>
<dbReference type="PANTHER" id="PTHR31645">
    <property type="entry name" value="OLIGOPEPTIDE TRANSPORTER YGL114W-RELATED"/>
    <property type="match status" value="1"/>
</dbReference>
<sequence length="513" mass="56134">MSQENKISEMEKSCQIAIDNRKSYELNLSPIDVIDDCELDDDKPYQLTIRGVIIGSLLGGIIGASNMYMGLKAGMMFSASIFGAILSFTFIKPMEKLPVYLGGGPFGTKENCTAQTAATAAGGLTVGFVSAIPALFRLNILKDIDHIWDMMFLWTLAAAFYGLFFAIPLRKHFIINQKLAFPNSIATAVTIRALHSTSKSDDQDDNAVNSSSKVIICSFLGSFVYKIIGFFVPFIIDLHPLYWIGNAVNSQTLKDIDTLWQWRIELTTALMGSGMLMGTNAVLSITAGNIFAWAIMSPVLFYHTEGIVNRKSPWGFIIGDDGTITSQMWLLWPGIVIMVCASFTELFCQYKSLINGFKGIYISIYNIFAKLFGKSQKQFGGNISLDPVPDNEQIPGWQWITGLWYLGLLAITLGFLLSFVATQCYGETSLNPIGNIGKATQFIFAPIKQATATLDLQANLIAGNVAASCAAQTVDMVADLKTGHLLRASPKSQFYAQIVGSLFGVVVAVVVFW</sequence>
<protein>
    <recommendedName>
        <fullName evidence="10">OPT superfamily oligopeptide transporter</fullName>
    </recommendedName>
</protein>
<keyword evidence="4 7" id="KW-0812">Transmembrane</keyword>
<keyword evidence="9" id="KW-1185">Reference proteome</keyword>
<accession>A0A137PF21</accession>